<feature type="transmembrane region" description="Helical" evidence="1">
    <location>
        <begin position="60"/>
        <end position="79"/>
    </location>
</feature>
<dbReference type="EMBL" id="BARS01023761">
    <property type="protein sequence ID" value="GAG00591.1"/>
    <property type="molecule type" value="Genomic_DNA"/>
</dbReference>
<evidence type="ECO:0000256" key="1">
    <source>
        <dbReference type="SAM" id="Phobius"/>
    </source>
</evidence>
<dbReference type="PANTHER" id="PTHR38686:SF1">
    <property type="entry name" value="APOLIPOPROTEIN N-ACYLTRANSFERASE"/>
    <property type="match status" value="1"/>
</dbReference>
<dbReference type="GO" id="GO:0016020">
    <property type="term" value="C:membrane"/>
    <property type="evidence" value="ECO:0007669"/>
    <property type="project" value="InterPro"/>
</dbReference>
<accession>X0VJ57</accession>
<feature type="non-terminal residue" evidence="3">
    <location>
        <position position="92"/>
    </location>
</feature>
<dbReference type="Pfam" id="PF20154">
    <property type="entry name" value="LNT_N"/>
    <property type="match status" value="1"/>
</dbReference>
<dbReference type="InterPro" id="IPR004563">
    <property type="entry name" value="Apolipo_AcylTrfase"/>
</dbReference>
<evidence type="ECO:0000259" key="2">
    <source>
        <dbReference type="Pfam" id="PF20154"/>
    </source>
</evidence>
<dbReference type="GO" id="GO:0016410">
    <property type="term" value="F:N-acyltransferase activity"/>
    <property type="evidence" value="ECO:0007669"/>
    <property type="project" value="InterPro"/>
</dbReference>
<proteinExistence type="predicted"/>
<keyword evidence="1" id="KW-0812">Transmembrane</keyword>
<feature type="transmembrane region" description="Helical" evidence="1">
    <location>
        <begin position="21"/>
        <end position="54"/>
    </location>
</feature>
<protein>
    <recommendedName>
        <fullName evidence="2">Apolipoprotein N-acyltransferase N-terminal domain-containing protein</fullName>
    </recommendedName>
</protein>
<reference evidence="3" key="1">
    <citation type="journal article" date="2014" name="Front. Microbiol.">
        <title>High frequency of phylogenetically diverse reductive dehalogenase-homologous genes in deep subseafloor sedimentary metagenomes.</title>
        <authorList>
            <person name="Kawai M."/>
            <person name="Futagami T."/>
            <person name="Toyoda A."/>
            <person name="Takaki Y."/>
            <person name="Nishi S."/>
            <person name="Hori S."/>
            <person name="Arai W."/>
            <person name="Tsubouchi T."/>
            <person name="Morono Y."/>
            <person name="Uchiyama I."/>
            <person name="Ito T."/>
            <person name="Fujiyama A."/>
            <person name="Inagaki F."/>
            <person name="Takami H."/>
        </authorList>
    </citation>
    <scope>NUCLEOTIDE SEQUENCE</scope>
    <source>
        <strain evidence="3">Expedition CK06-06</strain>
    </source>
</reference>
<evidence type="ECO:0000313" key="3">
    <source>
        <dbReference type="EMBL" id="GAG00591.1"/>
    </source>
</evidence>
<comment type="caution">
    <text evidence="3">The sequence shown here is derived from an EMBL/GenBank/DDBJ whole genome shotgun (WGS) entry which is preliminary data.</text>
</comment>
<name>X0VJ57_9ZZZZ</name>
<dbReference type="InterPro" id="IPR045378">
    <property type="entry name" value="LNT_N"/>
</dbReference>
<dbReference type="GO" id="GO:0042158">
    <property type="term" value="P:lipoprotein biosynthetic process"/>
    <property type="evidence" value="ECO:0007669"/>
    <property type="project" value="InterPro"/>
</dbReference>
<feature type="domain" description="Apolipoprotein N-acyltransferase N-terminal" evidence="2">
    <location>
        <begin position="27"/>
        <end position="87"/>
    </location>
</feature>
<keyword evidence="1" id="KW-0472">Membrane</keyword>
<dbReference type="PANTHER" id="PTHR38686">
    <property type="entry name" value="APOLIPOPROTEIN N-ACYLTRANSFERASE"/>
    <property type="match status" value="1"/>
</dbReference>
<keyword evidence="1" id="KW-1133">Transmembrane helix</keyword>
<dbReference type="AlphaFoldDB" id="X0VJ57"/>
<organism evidence="3">
    <name type="scientific">marine sediment metagenome</name>
    <dbReference type="NCBI Taxonomy" id="412755"/>
    <lineage>
        <taxon>unclassified sequences</taxon>
        <taxon>metagenomes</taxon>
        <taxon>ecological metagenomes</taxon>
    </lineage>
</organism>
<gene>
    <name evidence="3" type="ORF">S01H1_37815</name>
</gene>
<sequence>MRPPHSQYDTQYMIRLTWKETLVSLLSGVLTAFALPGFGAFPLVFVSLVPLFFVLDKRGGFWPGFAFGFAFFAIDLRWIGTLARFHSIVIVG</sequence>